<dbReference type="NCBIfam" id="TIGR02683">
    <property type="entry name" value="upstrm_HI1419"/>
    <property type="match status" value="1"/>
</dbReference>
<evidence type="ECO:0008006" key="3">
    <source>
        <dbReference type="Google" id="ProtNLM"/>
    </source>
</evidence>
<name>H8FR87_MAGML</name>
<evidence type="ECO:0000313" key="2">
    <source>
        <dbReference type="Proteomes" id="UP000004169"/>
    </source>
</evidence>
<accession>H8FR87</accession>
<dbReference type="OrthoDB" id="5296237at2"/>
<dbReference type="EMBL" id="CAHP01000014">
    <property type="protein sequence ID" value="CCG40875.1"/>
    <property type="molecule type" value="Genomic_DNA"/>
</dbReference>
<dbReference type="InterPro" id="IPR009241">
    <property type="entry name" value="HigB-like"/>
</dbReference>
<keyword evidence="2" id="KW-1185">Reference proteome</keyword>
<dbReference type="STRING" id="1150626.PHAMO_210386"/>
<dbReference type="PIRSF" id="PIRSF028744">
    <property type="entry name" value="Addict_mod_HI1419"/>
    <property type="match status" value="1"/>
</dbReference>
<dbReference type="eggNOG" id="COG3657">
    <property type="taxonomic scope" value="Bacteria"/>
</dbReference>
<proteinExistence type="predicted"/>
<dbReference type="Proteomes" id="UP000004169">
    <property type="component" value="Unassembled WGS sequence"/>
</dbReference>
<dbReference type="PANTHER" id="PTHR41791">
    <property type="entry name" value="SSL7039 PROTEIN"/>
    <property type="match status" value="1"/>
</dbReference>
<dbReference type="AlphaFoldDB" id="H8FR87"/>
<dbReference type="PANTHER" id="PTHR41791:SF1">
    <property type="entry name" value="SSL7039 PROTEIN"/>
    <property type="match status" value="1"/>
</dbReference>
<gene>
    <name evidence="1" type="ORF">PHAMO_210386</name>
</gene>
<reference evidence="1 2" key="1">
    <citation type="journal article" date="2012" name="J. Bacteriol.">
        <title>Draft Genome Sequence of the Purple Photosynthetic Bacterium Phaeospirillum molischianum DSM120, a Particularly Versatile Bacterium.</title>
        <authorList>
            <person name="Duquesne K."/>
            <person name="Prima V."/>
            <person name="Ji B."/>
            <person name="Rouy Z."/>
            <person name="Medigue C."/>
            <person name="Talla E."/>
            <person name="Sturgis J.N."/>
        </authorList>
    </citation>
    <scope>NUCLEOTIDE SEQUENCE [LARGE SCALE GENOMIC DNA]</scope>
    <source>
        <strain evidence="2">DSM120</strain>
    </source>
</reference>
<evidence type="ECO:0000313" key="1">
    <source>
        <dbReference type="EMBL" id="CCG40875.1"/>
    </source>
</evidence>
<dbReference type="RefSeq" id="WP_002727505.1">
    <property type="nucleotide sequence ID" value="NZ_CAHP01000014.1"/>
</dbReference>
<organism evidence="1 2">
    <name type="scientific">Magnetospirillum molischianum DSM 120</name>
    <dbReference type="NCBI Taxonomy" id="1150626"/>
    <lineage>
        <taxon>Bacteria</taxon>
        <taxon>Pseudomonadati</taxon>
        <taxon>Pseudomonadota</taxon>
        <taxon>Alphaproteobacteria</taxon>
        <taxon>Rhodospirillales</taxon>
        <taxon>Rhodospirillaceae</taxon>
        <taxon>Magnetospirillum</taxon>
    </lineage>
</organism>
<sequence length="102" mass="11637">MDTVIQRHEEFDAWLRHLSDPKGKARILARINSAQHGNFGDCEPVGEGVSEMRVHVGPGYRVYFTRRGEVVYLLLCGGDKSTQRRDIEKAKALAREVREIRS</sequence>
<protein>
    <recommendedName>
        <fullName evidence="3">Addiction module killer protein</fullName>
    </recommendedName>
</protein>
<dbReference type="InterPro" id="IPR014056">
    <property type="entry name" value="TypeIITA-like_toxin_pred"/>
</dbReference>
<comment type="caution">
    <text evidence="1">The sequence shown here is derived from an EMBL/GenBank/DDBJ whole genome shotgun (WGS) entry which is preliminary data.</text>
</comment>
<dbReference type="Pfam" id="PF05973">
    <property type="entry name" value="Gp49"/>
    <property type="match status" value="1"/>
</dbReference>